<feature type="transmembrane region" description="Helical" evidence="2">
    <location>
        <begin position="12"/>
        <end position="33"/>
    </location>
</feature>
<keyword evidence="2" id="KW-0812">Transmembrane</keyword>
<organism evidence="3 4">
    <name type="scientific">SAR86 cluster bacterium</name>
    <dbReference type="NCBI Taxonomy" id="2030880"/>
    <lineage>
        <taxon>Bacteria</taxon>
        <taxon>Pseudomonadati</taxon>
        <taxon>Pseudomonadota</taxon>
        <taxon>Gammaproteobacteria</taxon>
        <taxon>SAR86 cluster</taxon>
    </lineage>
</organism>
<proteinExistence type="predicted"/>
<dbReference type="EMBL" id="NVUL01000110">
    <property type="protein sequence ID" value="PCI73981.1"/>
    <property type="molecule type" value="Genomic_DNA"/>
</dbReference>
<evidence type="ECO:0000313" key="4">
    <source>
        <dbReference type="Proteomes" id="UP000218767"/>
    </source>
</evidence>
<evidence type="ECO:0008006" key="5">
    <source>
        <dbReference type="Google" id="ProtNLM"/>
    </source>
</evidence>
<comment type="caution">
    <text evidence="3">The sequence shown here is derived from an EMBL/GenBank/DDBJ whole genome shotgun (WGS) entry which is preliminary data.</text>
</comment>
<evidence type="ECO:0000256" key="1">
    <source>
        <dbReference type="SAM" id="MobiDB-lite"/>
    </source>
</evidence>
<sequence>MFRKLYSRGVSLIELIFTILILSLALVGIASSISGGTSRSADILVEIQAVALAQAYLDEIVGKRFDEGNRASGIPPCRGTLPNGAARRCSEKVEPSPPPREFGPDGTETRATFDDVDDYDGLVEGLGFGDLEDANGDPRGSEYDNFRVEIEVTYFDPLGTDVTYSDPGTNDEELDDDYDSKLVTVSIFNGNDTEGFVFSVYKSNF</sequence>
<dbReference type="InterPro" id="IPR012902">
    <property type="entry name" value="N_methyl_site"/>
</dbReference>
<gene>
    <name evidence="3" type="ORF">COB20_15645</name>
</gene>
<dbReference type="AlphaFoldDB" id="A0A2A4WVC0"/>
<keyword evidence="2" id="KW-1133">Transmembrane helix</keyword>
<dbReference type="Proteomes" id="UP000218767">
    <property type="component" value="Unassembled WGS sequence"/>
</dbReference>
<protein>
    <recommendedName>
        <fullName evidence="5">MSHA biogenesis protein MshD</fullName>
    </recommendedName>
</protein>
<evidence type="ECO:0000313" key="3">
    <source>
        <dbReference type="EMBL" id="PCI73981.1"/>
    </source>
</evidence>
<feature type="region of interest" description="Disordered" evidence="1">
    <location>
        <begin position="76"/>
        <end position="111"/>
    </location>
</feature>
<evidence type="ECO:0000256" key="2">
    <source>
        <dbReference type="SAM" id="Phobius"/>
    </source>
</evidence>
<accession>A0A2A4WVC0</accession>
<reference evidence="4" key="1">
    <citation type="submission" date="2017-08" db="EMBL/GenBank/DDBJ databases">
        <title>A dynamic microbial community with high functional redundancy inhabits the cold, oxic subseafloor aquifer.</title>
        <authorList>
            <person name="Tully B.J."/>
            <person name="Wheat C.G."/>
            <person name="Glazer B.T."/>
            <person name="Huber J.A."/>
        </authorList>
    </citation>
    <scope>NUCLEOTIDE SEQUENCE [LARGE SCALE GENOMIC DNA]</scope>
</reference>
<dbReference type="PROSITE" id="PS00409">
    <property type="entry name" value="PROKAR_NTER_METHYL"/>
    <property type="match status" value="1"/>
</dbReference>
<name>A0A2A4WVC0_9GAMM</name>
<keyword evidence="2" id="KW-0472">Membrane</keyword>